<dbReference type="InterPro" id="IPR051545">
    <property type="entry name" value="NAD(P)H_dehydrogenase_qn"/>
</dbReference>
<keyword evidence="5" id="KW-1185">Reference proteome</keyword>
<dbReference type="RefSeq" id="WP_271431564.1">
    <property type="nucleotide sequence ID" value="NZ_JAQIOY010000002.1"/>
</dbReference>
<evidence type="ECO:0000313" key="5">
    <source>
        <dbReference type="Proteomes" id="UP001210720"/>
    </source>
</evidence>
<dbReference type="PANTHER" id="PTHR10204:SF34">
    <property type="entry name" value="NAD(P)H DEHYDROGENASE [QUINONE] 1 ISOFORM 1"/>
    <property type="match status" value="1"/>
</dbReference>
<dbReference type="Gene3D" id="3.40.50.360">
    <property type="match status" value="1"/>
</dbReference>
<dbReference type="InterPro" id="IPR003680">
    <property type="entry name" value="Flavodoxin_fold"/>
</dbReference>
<dbReference type="EMBL" id="JAQIOY010000002">
    <property type="protein sequence ID" value="MDA7424202.1"/>
    <property type="molecule type" value="Genomic_DNA"/>
</dbReference>
<organism evidence="4 5">
    <name type="scientific">Thalassococcus lentus</name>
    <dbReference type="NCBI Taxonomy" id="1210524"/>
    <lineage>
        <taxon>Bacteria</taxon>
        <taxon>Pseudomonadati</taxon>
        <taxon>Pseudomonadota</taxon>
        <taxon>Alphaproteobacteria</taxon>
        <taxon>Rhodobacterales</taxon>
        <taxon>Roseobacteraceae</taxon>
        <taxon>Thalassococcus</taxon>
    </lineage>
</organism>
<sequence>MKVLLVTAHPLSASLCMRLADHLCETLEQAGHSVTRRDLYAENYDPCLSADERTAYFDKAFDDSAALSDVQGLVLVFPTWWFGLPAILKGWIDRSFMPGVAYDHAPNGGPMIPRLSGLRSVLAVTTLGAPWWYDRLIARRPVRRSLKWGVVKPCAPKARFRMLSLYQSESVAPEKLNRFESRIEAAAQSLFPNNL</sequence>
<comment type="similarity">
    <text evidence="1">Belongs to the NAD(P)H dehydrogenase (quinone) family.</text>
</comment>
<protein>
    <submittedName>
        <fullName evidence="4">NAD(P)H-dependent oxidoreductase</fullName>
    </submittedName>
</protein>
<dbReference type="InterPro" id="IPR029039">
    <property type="entry name" value="Flavoprotein-like_sf"/>
</dbReference>
<dbReference type="Proteomes" id="UP001210720">
    <property type="component" value="Unassembled WGS sequence"/>
</dbReference>
<gene>
    <name evidence="4" type="ORF">PFY00_05655</name>
</gene>
<dbReference type="Pfam" id="PF02525">
    <property type="entry name" value="Flavodoxin_2"/>
    <property type="match status" value="1"/>
</dbReference>
<proteinExistence type="inferred from homology"/>
<evidence type="ECO:0000259" key="3">
    <source>
        <dbReference type="Pfam" id="PF02525"/>
    </source>
</evidence>
<keyword evidence="2" id="KW-0560">Oxidoreductase</keyword>
<evidence type="ECO:0000256" key="1">
    <source>
        <dbReference type="ARBA" id="ARBA00006252"/>
    </source>
</evidence>
<accession>A0ABT4XQM4</accession>
<name>A0ABT4XQM4_9RHOB</name>
<feature type="domain" description="Flavodoxin-like fold" evidence="3">
    <location>
        <begin position="1"/>
        <end position="134"/>
    </location>
</feature>
<evidence type="ECO:0000256" key="2">
    <source>
        <dbReference type="ARBA" id="ARBA00023002"/>
    </source>
</evidence>
<comment type="caution">
    <text evidence="4">The sequence shown here is derived from an EMBL/GenBank/DDBJ whole genome shotgun (WGS) entry which is preliminary data.</text>
</comment>
<dbReference type="SUPFAM" id="SSF52218">
    <property type="entry name" value="Flavoproteins"/>
    <property type="match status" value="1"/>
</dbReference>
<reference evidence="4 5" key="1">
    <citation type="submission" date="2023-01" db="EMBL/GenBank/DDBJ databases">
        <title>Thalassococcus onchidii sp. nov., isolated from a marine invertebrate from the South China Sea.</title>
        <authorList>
            <person name="Xu S."/>
            <person name="Liu Z."/>
            <person name="Xu Y."/>
        </authorList>
    </citation>
    <scope>NUCLEOTIDE SEQUENCE [LARGE SCALE GENOMIC DNA]</scope>
    <source>
        <strain evidence="4 5">KCTC 32084</strain>
    </source>
</reference>
<evidence type="ECO:0000313" key="4">
    <source>
        <dbReference type="EMBL" id="MDA7424202.1"/>
    </source>
</evidence>
<dbReference type="PANTHER" id="PTHR10204">
    <property type="entry name" value="NAD P H OXIDOREDUCTASE-RELATED"/>
    <property type="match status" value="1"/>
</dbReference>